<dbReference type="InterPro" id="IPR005471">
    <property type="entry name" value="Tscrpt_reg_IclR_N"/>
</dbReference>
<keyword evidence="9" id="KW-1185">Reference proteome</keyword>
<dbReference type="SUPFAM" id="SSF55781">
    <property type="entry name" value="GAF domain-like"/>
    <property type="match status" value="1"/>
</dbReference>
<dbReference type="Gene3D" id="3.30.450.40">
    <property type="match status" value="1"/>
</dbReference>
<dbReference type="GO" id="GO:0003677">
    <property type="term" value="F:DNA binding"/>
    <property type="evidence" value="ECO:0007669"/>
    <property type="project" value="UniProtKB-KW"/>
</dbReference>
<protein>
    <recommendedName>
        <fullName evidence="5">Glycerol operon regulatory protein</fullName>
    </recommendedName>
</protein>
<dbReference type="FunFam" id="1.10.10.10:FF:000056">
    <property type="entry name" value="IclR family transcriptional regulator"/>
    <property type="match status" value="1"/>
</dbReference>
<dbReference type="Pfam" id="PF01614">
    <property type="entry name" value="IclR_C"/>
    <property type="match status" value="1"/>
</dbReference>
<name>A0A840IC56_9ACTN</name>
<comment type="caution">
    <text evidence="8">The sequence shown here is derived from an EMBL/GenBank/DDBJ whole genome shotgun (WGS) entry which is preliminary data.</text>
</comment>
<evidence type="ECO:0000259" key="6">
    <source>
        <dbReference type="PROSITE" id="PS51077"/>
    </source>
</evidence>
<dbReference type="AlphaFoldDB" id="A0A840IC56"/>
<evidence type="ECO:0000256" key="3">
    <source>
        <dbReference type="ARBA" id="ARBA00023163"/>
    </source>
</evidence>
<dbReference type="PANTHER" id="PTHR30136">
    <property type="entry name" value="HELIX-TURN-HELIX TRANSCRIPTIONAL REGULATOR, ICLR FAMILY"/>
    <property type="match status" value="1"/>
</dbReference>
<proteinExistence type="predicted"/>
<dbReference type="GO" id="GO:0045892">
    <property type="term" value="P:negative regulation of DNA-templated transcription"/>
    <property type="evidence" value="ECO:0007669"/>
    <property type="project" value="TreeGrafter"/>
</dbReference>
<dbReference type="PANTHER" id="PTHR30136:SF24">
    <property type="entry name" value="HTH-TYPE TRANSCRIPTIONAL REPRESSOR ALLR"/>
    <property type="match status" value="1"/>
</dbReference>
<dbReference type="Gene3D" id="1.10.10.10">
    <property type="entry name" value="Winged helix-like DNA-binding domain superfamily/Winged helix DNA-binding domain"/>
    <property type="match status" value="1"/>
</dbReference>
<organism evidence="8 9">
    <name type="scientific">Conexibacter arvalis</name>
    <dbReference type="NCBI Taxonomy" id="912552"/>
    <lineage>
        <taxon>Bacteria</taxon>
        <taxon>Bacillati</taxon>
        <taxon>Actinomycetota</taxon>
        <taxon>Thermoleophilia</taxon>
        <taxon>Solirubrobacterales</taxon>
        <taxon>Conexibacteraceae</taxon>
        <taxon>Conexibacter</taxon>
    </lineage>
</organism>
<sequence length="266" mass="28403">MSADQAERPSYTIRAVARVCEILTLLGASRGGATLGEIGRVTGLPRSSAFRYIATLEQYGFVERDTSRGVYRLGLAAASLHGTVLERLHDVARPHLERLRDALGETINLGRLDGNRVAYLDIVESRNSMRLAARPGDRDPIHSTALGKAIAAQLDVRQVKAILRSDGMPRLTDRTITTVDAYLDELRRVREIGYAVDDLENEPHGRCVAAAIPATAVPGGMRVAISQSAPAAHLAPEDVPAVGAALVRTAAELAAELNGLGAFAAR</sequence>
<evidence type="ECO:0000313" key="8">
    <source>
        <dbReference type="EMBL" id="MBB4662416.1"/>
    </source>
</evidence>
<keyword evidence="2" id="KW-0238">DNA-binding</keyword>
<dbReference type="RefSeq" id="WP_183341594.1">
    <property type="nucleotide sequence ID" value="NZ_JACHNU010000002.1"/>
</dbReference>
<evidence type="ECO:0000259" key="7">
    <source>
        <dbReference type="PROSITE" id="PS51078"/>
    </source>
</evidence>
<evidence type="ECO:0000256" key="1">
    <source>
        <dbReference type="ARBA" id="ARBA00023015"/>
    </source>
</evidence>
<feature type="domain" description="HTH iclR-type" evidence="6">
    <location>
        <begin position="13"/>
        <end position="75"/>
    </location>
</feature>
<dbReference type="Pfam" id="PF09339">
    <property type="entry name" value="HTH_IclR"/>
    <property type="match status" value="1"/>
</dbReference>
<gene>
    <name evidence="8" type="ORF">BDZ31_002002</name>
</gene>
<keyword evidence="1" id="KW-0805">Transcription regulation</keyword>
<evidence type="ECO:0000313" key="9">
    <source>
        <dbReference type="Proteomes" id="UP000585272"/>
    </source>
</evidence>
<dbReference type="InterPro" id="IPR050707">
    <property type="entry name" value="HTH_MetabolicPath_Reg"/>
</dbReference>
<evidence type="ECO:0000256" key="5">
    <source>
        <dbReference type="ARBA" id="ARBA00070406"/>
    </source>
</evidence>
<accession>A0A840IC56</accession>
<evidence type="ECO:0000256" key="4">
    <source>
        <dbReference type="ARBA" id="ARBA00058938"/>
    </source>
</evidence>
<dbReference type="SUPFAM" id="SSF46785">
    <property type="entry name" value="Winged helix' DNA-binding domain"/>
    <property type="match status" value="1"/>
</dbReference>
<keyword evidence="3" id="KW-0804">Transcription</keyword>
<dbReference type="Proteomes" id="UP000585272">
    <property type="component" value="Unassembled WGS sequence"/>
</dbReference>
<dbReference type="InterPro" id="IPR036390">
    <property type="entry name" value="WH_DNA-bd_sf"/>
</dbReference>
<reference evidence="8 9" key="1">
    <citation type="submission" date="2020-08" db="EMBL/GenBank/DDBJ databases">
        <title>Genomic Encyclopedia of Archaeal and Bacterial Type Strains, Phase II (KMG-II): from individual species to whole genera.</title>
        <authorList>
            <person name="Goeker M."/>
        </authorList>
    </citation>
    <scope>NUCLEOTIDE SEQUENCE [LARGE SCALE GENOMIC DNA]</scope>
    <source>
        <strain evidence="8 9">DSM 23288</strain>
    </source>
</reference>
<dbReference type="InterPro" id="IPR029016">
    <property type="entry name" value="GAF-like_dom_sf"/>
</dbReference>
<dbReference type="PROSITE" id="PS51078">
    <property type="entry name" value="ICLR_ED"/>
    <property type="match status" value="1"/>
</dbReference>
<dbReference type="EMBL" id="JACHNU010000002">
    <property type="protein sequence ID" value="MBB4662416.1"/>
    <property type="molecule type" value="Genomic_DNA"/>
</dbReference>
<dbReference type="InterPro" id="IPR014757">
    <property type="entry name" value="Tscrpt_reg_IclR_C"/>
</dbReference>
<dbReference type="PROSITE" id="PS51077">
    <property type="entry name" value="HTH_ICLR"/>
    <property type="match status" value="1"/>
</dbReference>
<evidence type="ECO:0000256" key="2">
    <source>
        <dbReference type="ARBA" id="ARBA00023125"/>
    </source>
</evidence>
<dbReference type="InterPro" id="IPR036388">
    <property type="entry name" value="WH-like_DNA-bd_sf"/>
</dbReference>
<dbReference type="SMART" id="SM00346">
    <property type="entry name" value="HTH_ICLR"/>
    <property type="match status" value="1"/>
</dbReference>
<comment type="function">
    <text evidence="4">May be an activator protein for the gylABX operon.</text>
</comment>
<dbReference type="GO" id="GO:0003700">
    <property type="term" value="F:DNA-binding transcription factor activity"/>
    <property type="evidence" value="ECO:0007669"/>
    <property type="project" value="TreeGrafter"/>
</dbReference>
<feature type="domain" description="IclR-ED" evidence="7">
    <location>
        <begin position="69"/>
        <end position="259"/>
    </location>
</feature>